<dbReference type="InterPro" id="IPR015814">
    <property type="entry name" value="Pgluconate_DH_NAD-bd_C"/>
</dbReference>
<reference evidence="3 4" key="1">
    <citation type="submission" date="2019-12" db="EMBL/GenBank/DDBJ databases">
        <title>Draft genome sequences Bradyrhizobium cajani AMBPC1010, Bradyrhizobium pachyrhizi AMBPC1040 and Bradyrhizobium yuanmingense ALSPC3051, three plant growth promoting strains isolated from nodules of Cajanus cajan L. in Dominican Republic.</title>
        <authorList>
            <person name="Flores-Felix J.D."/>
            <person name="Araujo J."/>
            <person name="Diaz-Alcantara C."/>
            <person name="Gonzalez-Andres F."/>
            <person name="Velazquez E."/>
        </authorList>
    </citation>
    <scope>NUCLEOTIDE SEQUENCE [LARGE SCALE GENOMIC DNA]</scope>
    <source>
        <strain evidence="3 4">1040</strain>
    </source>
</reference>
<dbReference type="InterPro" id="IPR008927">
    <property type="entry name" value="6-PGluconate_DH-like_C_sf"/>
</dbReference>
<proteinExistence type="predicted"/>
<dbReference type="AlphaFoldDB" id="A0A844SKW1"/>
<dbReference type="PANTHER" id="PTHR43580:SF2">
    <property type="entry name" value="CYTOKINE-LIKE NUCLEAR FACTOR N-PAC"/>
    <property type="match status" value="1"/>
</dbReference>
<feature type="domain" description="6-phosphogluconate dehydrogenase NADP-binding" evidence="1">
    <location>
        <begin position="14"/>
        <end position="149"/>
    </location>
</feature>
<dbReference type="Pfam" id="PF09130">
    <property type="entry name" value="DUF1932"/>
    <property type="match status" value="1"/>
</dbReference>
<comment type="caution">
    <text evidence="3">The sequence shown here is derived from an EMBL/GenBank/DDBJ whole genome shotgun (WGS) entry which is preliminary data.</text>
</comment>
<sequence length="304" mass="32073">MPARQSVTMTGTPSIALVGLGEVGTSFASALLDRGVELKVASRASPRATASAKKLGIDVDEDVARAASTADVVLLTITGDGLRDVVKTIAPVLREQAILADLTAADPPQVIAAAEMLGANRARFVDVAIMGAVSLHGIRTPLLASGEKATDFAEAMNALGFSVSARDGSAVGDASSLKLLRSLFAKGLDALVVESMLAAEALGLRQDLIELLGDFDQRPLRDHIDMYLRTHPPHAGRRLVEMELAETQLKSLGLRSLTTRATIDRYRHTTDLVRQGGAMPGLDAPAALQWLLAAERASTHKNKS</sequence>
<evidence type="ECO:0000259" key="1">
    <source>
        <dbReference type="Pfam" id="PF03446"/>
    </source>
</evidence>
<dbReference type="InterPro" id="IPR006115">
    <property type="entry name" value="6PGDH_NADP-bd"/>
</dbReference>
<feature type="domain" description="Phosphogluconate dehydrogenase NAD-binding putative C-terminal" evidence="2">
    <location>
        <begin position="199"/>
        <end position="268"/>
    </location>
</feature>
<dbReference type="Pfam" id="PF03446">
    <property type="entry name" value="NAD_binding_2"/>
    <property type="match status" value="1"/>
</dbReference>
<dbReference type="RefSeq" id="WP_080667079.1">
    <property type="nucleotide sequence ID" value="NZ_WQNF01000003.1"/>
</dbReference>
<evidence type="ECO:0000259" key="2">
    <source>
        <dbReference type="Pfam" id="PF09130"/>
    </source>
</evidence>
<gene>
    <name evidence="3" type="ORF">GPL21_05530</name>
</gene>
<dbReference type="EMBL" id="WQNF01000003">
    <property type="protein sequence ID" value="MVT64574.1"/>
    <property type="molecule type" value="Genomic_DNA"/>
</dbReference>
<dbReference type="SUPFAM" id="SSF51735">
    <property type="entry name" value="NAD(P)-binding Rossmann-fold domains"/>
    <property type="match status" value="1"/>
</dbReference>
<dbReference type="InterPro" id="IPR051265">
    <property type="entry name" value="HIBADH-related_NP60_sf"/>
</dbReference>
<keyword evidence="4" id="KW-1185">Reference proteome</keyword>
<dbReference type="InterPro" id="IPR036291">
    <property type="entry name" value="NAD(P)-bd_dom_sf"/>
</dbReference>
<dbReference type="GO" id="GO:0050661">
    <property type="term" value="F:NADP binding"/>
    <property type="evidence" value="ECO:0007669"/>
    <property type="project" value="InterPro"/>
</dbReference>
<dbReference type="InterPro" id="IPR013328">
    <property type="entry name" value="6PGD_dom2"/>
</dbReference>
<dbReference type="PANTHER" id="PTHR43580">
    <property type="entry name" value="OXIDOREDUCTASE GLYR1-RELATED"/>
    <property type="match status" value="1"/>
</dbReference>
<accession>A0A844SKW1</accession>
<dbReference type="Gene3D" id="1.10.1040.10">
    <property type="entry name" value="N-(1-d-carboxylethyl)-l-norvaline Dehydrogenase, domain 2"/>
    <property type="match status" value="1"/>
</dbReference>
<dbReference type="Gene3D" id="3.40.50.720">
    <property type="entry name" value="NAD(P)-binding Rossmann-like Domain"/>
    <property type="match status" value="1"/>
</dbReference>
<dbReference type="Proteomes" id="UP000436468">
    <property type="component" value="Unassembled WGS sequence"/>
</dbReference>
<dbReference type="SUPFAM" id="SSF48179">
    <property type="entry name" value="6-phosphogluconate dehydrogenase C-terminal domain-like"/>
    <property type="match status" value="1"/>
</dbReference>
<evidence type="ECO:0000313" key="4">
    <source>
        <dbReference type="Proteomes" id="UP000436468"/>
    </source>
</evidence>
<evidence type="ECO:0000313" key="3">
    <source>
        <dbReference type="EMBL" id="MVT64574.1"/>
    </source>
</evidence>
<name>A0A844SKW1_9BRAD</name>
<protein>
    <submittedName>
        <fullName evidence="3">Prephenate dehydrogenase/arogenate dehydrogenase family protein</fullName>
    </submittedName>
</protein>
<organism evidence="3 4">
    <name type="scientific">Bradyrhizobium pachyrhizi</name>
    <dbReference type="NCBI Taxonomy" id="280333"/>
    <lineage>
        <taxon>Bacteria</taxon>
        <taxon>Pseudomonadati</taxon>
        <taxon>Pseudomonadota</taxon>
        <taxon>Alphaproteobacteria</taxon>
        <taxon>Hyphomicrobiales</taxon>
        <taxon>Nitrobacteraceae</taxon>
        <taxon>Bradyrhizobium</taxon>
    </lineage>
</organism>